<name>A0A9X2HSS3_9SPHN</name>
<dbReference type="InterPro" id="IPR054241">
    <property type="entry name" value="DUF6968"/>
</dbReference>
<organism evidence="2 3">
    <name type="scientific">Sphingomonas liriopis</name>
    <dbReference type="NCBI Taxonomy" id="2949094"/>
    <lineage>
        <taxon>Bacteria</taxon>
        <taxon>Pseudomonadati</taxon>
        <taxon>Pseudomonadota</taxon>
        <taxon>Alphaproteobacteria</taxon>
        <taxon>Sphingomonadales</taxon>
        <taxon>Sphingomonadaceae</taxon>
        <taxon>Sphingomonas</taxon>
    </lineage>
</organism>
<accession>A0A9X2HSS3</accession>
<protein>
    <recommendedName>
        <fullName evidence="1">DUF6968 domain-containing protein</fullName>
    </recommendedName>
</protein>
<evidence type="ECO:0000313" key="2">
    <source>
        <dbReference type="EMBL" id="MCP3735217.1"/>
    </source>
</evidence>
<dbReference type="EMBL" id="JAMLDY010000010">
    <property type="protein sequence ID" value="MCP3735217.1"/>
    <property type="molecule type" value="Genomic_DNA"/>
</dbReference>
<proteinExistence type="predicted"/>
<sequence>MKPPFNADDVIACRTFDSEAGQVELHIHRPQPWRSDAVEREPDWICWYSILFPGGELKKHSAVGVDSVQAMLLGFASAAGDLRYVGDGTPTRRPSVRWLDSDNLGLTINHFE</sequence>
<feature type="domain" description="DUF6968" evidence="1">
    <location>
        <begin position="14"/>
        <end position="107"/>
    </location>
</feature>
<reference evidence="2" key="1">
    <citation type="submission" date="2022-05" db="EMBL/GenBank/DDBJ databases">
        <title>Sphingomonas sp. strain RP10 Genome sequencing and assembly.</title>
        <authorList>
            <person name="Kim I."/>
        </authorList>
    </citation>
    <scope>NUCLEOTIDE SEQUENCE</scope>
    <source>
        <strain evidence="2">RP10</strain>
    </source>
</reference>
<gene>
    <name evidence="2" type="ORF">M9979_10085</name>
</gene>
<evidence type="ECO:0000259" key="1">
    <source>
        <dbReference type="Pfam" id="PF22302"/>
    </source>
</evidence>
<keyword evidence="3" id="KW-1185">Reference proteome</keyword>
<comment type="caution">
    <text evidence="2">The sequence shown here is derived from an EMBL/GenBank/DDBJ whole genome shotgun (WGS) entry which is preliminary data.</text>
</comment>
<evidence type="ECO:0000313" key="3">
    <source>
        <dbReference type="Proteomes" id="UP001139486"/>
    </source>
</evidence>
<dbReference type="AlphaFoldDB" id="A0A9X2HSS3"/>
<dbReference type="RefSeq" id="WP_254289230.1">
    <property type="nucleotide sequence ID" value="NZ_JAMLDY010000010.1"/>
</dbReference>
<dbReference type="Pfam" id="PF22302">
    <property type="entry name" value="DUF6968"/>
    <property type="match status" value="1"/>
</dbReference>
<dbReference type="Proteomes" id="UP001139486">
    <property type="component" value="Unassembled WGS sequence"/>
</dbReference>